<dbReference type="RefSeq" id="WP_168876306.1">
    <property type="nucleotide sequence ID" value="NZ_JABAIM010000001.1"/>
</dbReference>
<dbReference type="PROSITE" id="PS50234">
    <property type="entry name" value="VWFA"/>
    <property type="match status" value="1"/>
</dbReference>
<dbReference type="AlphaFoldDB" id="A0A847S4K3"/>
<dbReference type="Pfam" id="PF05567">
    <property type="entry name" value="T4P_PilY1"/>
    <property type="match status" value="1"/>
</dbReference>
<keyword evidence="1" id="KW-0479">Metal-binding</keyword>
<dbReference type="InterPro" id="IPR036465">
    <property type="entry name" value="vWFA_dom_sf"/>
</dbReference>
<protein>
    <recommendedName>
        <fullName evidence="4">VWFA domain-containing protein</fullName>
    </recommendedName>
</protein>
<dbReference type="EMBL" id="JABAIM010000001">
    <property type="protein sequence ID" value="NLR74714.1"/>
    <property type="molecule type" value="Genomic_DNA"/>
</dbReference>
<evidence type="ECO:0000256" key="1">
    <source>
        <dbReference type="ARBA" id="ARBA00022723"/>
    </source>
</evidence>
<dbReference type="SUPFAM" id="SSF53300">
    <property type="entry name" value="vWA-like"/>
    <property type="match status" value="1"/>
</dbReference>
<evidence type="ECO:0000313" key="5">
    <source>
        <dbReference type="EMBL" id="NLR74714.1"/>
    </source>
</evidence>
<evidence type="ECO:0000259" key="4">
    <source>
        <dbReference type="PROSITE" id="PS50234"/>
    </source>
</evidence>
<feature type="domain" description="VWFA" evidence="4">
    <location>
        <begin position="56"/>
        <end position="312"/>
    </location>
</feature>
<dbReference type="InterPro" id="IPR008707">
    <property type="entry name" value="B-propeller_PilY1"/>
</dbReference>
<keyword evidence="2" id="KW-0106">Calcium</keyword>
<name>A0A847S4K3_9NEIS</name>
<evidence type="ECO:0000313" key="6">
    <source>
        <dbReference type="Proteomes" id="UP000587991"/>
    </source>
</evidence>
<dbReference type="Gene3D" id="3.40.50.410">
    <property type="entry name" value="von Willebrand factor, type A domain"/>
    <property type="match status" value="1"/>
</dbReference>
<reference evidence="5 6" key="1">
    <citation type="submission" date="2020-04" db="EMBL/GenBank/DDBJ databases">
        <title>Draft genome of Leeia sp. IMCC25680.</title>
        <authorList>
            <person name="Song J."/>
            <person name="Cho J.-C."/>
        </authorList>
    </citation>
    <scope>NUCLEOTIDE SEQUENCE [LARGE SCALE GENOMIC DNA]</scope>
    <source>
        <strain evidence="5 6">IMCC25680</strain>
    </source>
</reference>
<dbReference type="Proteomes" id="UP000587991">
    <property type="component" value="Unassembled WGS sequence"/>
</dbReference>
<feature type="chain" id="PRO_5032624590" description="VWFA domain-containing protein" evidence="3">
    <location>
        <begin position="36"/>
        <end position="1080"/>
    </location>
</feature>
<evidence type="ECO:0000256" key="2">
    <source>
        <dbReference type="ARBA" id="ARBA00022837"/>
    </source>
</evidence>
<evidence type="ECO:0000256" key="3">
    <source>
        <dbReference type="SAM" id="SignalP"/>
    </source>
</evidence>
<organism evidence="5 6">
    <name type="scientific">Leeia aquatica</name>
    <dbReference type="NCBI Taxonomy" id="2725557"/>
    <lineage>
        <taxon>Bacteria</taxon>
        <taxon>Pseudomonadati</taxon>
        <taxon>Pseudomonadota</taxon>
        <taxon>Betaproteobacteria</taxon>
        <taxon>Neisseriales</taxon>
        <taxon>Leeiaceae</taxon>
        <taxon>Leeia</taxon>
    </lineage>
</organism>
<dbReference type="GO" id="GO:0046872">
    <property type="term" value="F:metal ion binding"/>
    <property type="evidence" value="ECO:0007669"/>
    <property type="project" value="UniProtKB-KW"/>
</dbReference>
<accession>A0A847S4K3</accession>
<feature type="signal peptide" evidence="3">
    <location>
        <begin position="1"/>
        <end position="35"/>
    </location>
</feature>
<keyword evidence="3" id="KW-0732">Signal</keyword>
<gene>
    <name evidence="5" type="ORF">HF682_06025</name>
</gene>
<comment type="caution">
    <text evidence="5">The sequence shown here is derived from an EMBL/GenBank/DDBJ whole genome shotgun (WGS) entry which is preliminary data.</text>
</comment>
<sequence length="1080" mass="115051">MKAVHATFPARFQPTVLSRCVTAVLLTALGTASHAALAPTPYPSLPQYSATSVTPNIMLFIDNSGSMAANDIPLSGGGTGTRMSVAKTVAKDLINNNKTLNWGLAAFNPSNNTTAGVIRQVIKSRSVAADQTAINNSIDGLNPDTWTPLAEAYYEMTRYWRGMNTFYWTGGTPATSITPISPYTRPITLRCQKNFTIVLTDGEPTQDATFPTSGQDSLKTGYPGNELYDYSKMMYTEDILNTTATDADGVSFNDPNYLKQNLVTYTVGFGVEFSNPSSTAYKRLEKTALDAGGQVYSAQSQSELTAALTNAVNDINRQASNSQSMAASASSSSKLMLYKPTYNPKADGFDRWSGDVTAYVKNPLTGNTTPVTGPGALGRLENRAVSNSNWWDSSRVVLSSVVAGDDGAATTRKFAFRDAAIQTNASGEQYWNVLGADNTARTNVVNFVRGKEGVAGLRSRSNGSNFNLLGDIIGSTAQIVAKPDSQSLDPDFNGFLSTHASRSMLFVGANDGMLHGFYGGDVNSGSIKPMDEVMAYVPSKSYYNLRTLVEPTYGQVASAHPHTYFVNGPLQMNDVRESAGNWHTYLMGSMGQGGQGVFTLDVTSMSQFSEGAPSTTIKWEFTDRHDPSVGYQFGRPLMTAVRTNTTDKVVQAAIFTSGFDNHTADPAQQTSRVDSNNSPALFVVNQTTGALIRKITLPSSPTDYSKNLTLSAPAGGDIGWDGIIDFVYVGDNQGNLWRFNLTSDDSSQWSSGSAPFFKAKNGSNQNQPIVQRPTLTPVFDKDVDGNIDYNSPVGNMVVFGTGRFLYASDKTDNTVQSLYGVLDRIDALNNSSTLTRADLQAQTIHTGAATTTVSAVGKFPGEYRTSTMNAVSLSGANKGWVIDLPNTGERNASAPYFNQEADVVLFASAIPVSTSQCSAGGDGWLYGVDPQSGQPKRGFIDVNLSGYFDAGDDLTFNTTPTAVTRPASAYHLTVFPGELTRGSTESTIAPGLPSTVSSQLSGITAPVGVREGNSSGIFRMAKVGAASGVTTGASVPYSIPTGGSIMIPCQGSLCVKDIPTGGKPPSTVSVERVTWRELIQ</sequence>
<dbReference type="InterPro" id="IPR002035">
    <property type="entry name" value="VWF_A"/>
</dbReference>
<keyword evidence="6" id="KW-1185">Reference proteome</keyword>
<proteinExistence type="predicted"/>